<dbReference type="RefSeq" id="WP_377824492.1">
    <property type="nucleotide sequence ID" value="NZ_JBHSWJ010000002.1"/>
</dbReference>
<accession>A0ABW2AXF2</accession>
<evidence type="ECO:0000313" key="2">
    <source>
        <dbReference type="Proteomes" id="UP001596356"/>
    </source>
</evidence>
<dbReference type="Pfam" id="PF04978">
    <property type="entry name" value="MST"/>
    <property type="match status" value="1"/>
</dbReference>
<sequence length="201" mass="22001">MAMHAPMTANENDLLTGYVEQQLLAVRGAAYGLTDEQLWATPTASTLSVGAIVKHVARCTQGWLDRIEAAPNEPPRGSDEEAAEEYGADFRRADGDTGESLRGELTAALDRAHQLLPGVDLGTGIPVPSDAPWWPSDLDAWDVRWAILHIIEEVAHHAGHADIIRESIDGATMYELLAADQNWPESHWLKHWKPRSSANGL</sequence>
<dbReference type="SUPFAM" id="SSF109854">
    <property type="entry name" value="DinB/YfiT-like putative metalloenzymes"/>
    <property type="match status" value="1"/>
</dbReference>
<dbReference type="Proteomes" id="UP001596356">
    <property type="component" value="Unassembled WGS sequence"/>
</dbReference>
<comment type="caution">
    <text evidence="1">The sequence shown here is derived from an EMBL/GenBank/DDBJ whole genome shotgun (WGS) entry which is preliminary data.</text>
</comment>
<name>A0ABW2AXF2_9MICO</name>
<proteinExistence type="predicted"/>
<dbReference type="EMBL" id="JBHSWJ010000002">
    <property type="protein sequence ID" value="MFC6715403.1"/>
    <property type="molecule type" value="Genomic_DNA"/>
</dbReference>
<reference evidence="2" key="1">
    <citation type="journal article" date="2019" name="Int. J. Syst. Evol. Microbiol.">
        <title>The Global Catalogue of Microorganisms (GCM) 10K type strain sequencing project: providing services to taxonomists for standard genome sequencing and annotation.</title>
        <authorList>
            <consortium name="The Broad Institute Genomics Platform"/>
            <consortium name="The Broad Institute Genome Sequencing Center for Infectious Disease"/>
            <person name="Wu L."/>
            <person name="Ma J."/>
        </authorList>
    </citation>
    <scope>NUCLEOTIDE SEQUENCE [LARGE SCALE GENOMIC DNA]</scope>
    <source>
        <strain evidence="2">NBRC 106593</strain>
    </source>
</reference>
<organism evidence="1 2">
    <name type="scientific">Branchiibius cervicis</name>
    <dbReference type="NCBI Taxonomy" id="908252"/>
    <lineage>
        <taxon>Bacteria</taxon>
        <taxon>Bacillati</taxon>
        <taxon>Actinomycetota</taxon>
        <taxon>Actinomycetes</taxon>
        <taxon>Micrococcales</taxon>
        <taxon>Dermacoccaceae</taxon>
        <taxon>Branchiibius</taxon>
    </lineage>
</organism>
<dbReference type="InterPro" id="IPR007061">
    <property type="entry name" value="MST-like"/>
</dbReference>
<keyword evidence="2" id="KW-1185">Reference proteome</keyword>
<gene>
    <name evidence="1" type="ORF">ACFQBT_16925</name>
</gene>
<dbReference type="InterPro" id="IPR034660">
    <property type="entry name" value="DinB/YfiT-like"/>
</dbReference>
<protein>
    <submittedName>
        <fullName evidence="1">DinB family protein</fullName>
    </submittedName>
</protein>
<dbReference type="Gene3D" id="1.20.120.450">
    <property type="entry name" value="dinb family like domain"/>
    <property type="match status" value="1"/>
</dbReference>
<evidence type="ECO:0000313" key="1">
    <source>
        <dbReference type="EMBL" id="MFC6715403.1"/>
    </source>
</evidence>